<evidence type="ECO:0000313" key="1">
    <source>
        <dbReference type="EMBL" id="STG51213.1"/>
    </source>
</evidence>
<dbReference type="Proteomes" id="UP000254817">
    <property type="component" value="Unassembled WGS sequence"/>
</dbReference>
<evidence type="ECO:0000313" key="2">
    <source>
        <dbReference type="Proteomes" id="UP000254817"/>
    </source>
</evidence>
<gene>
    <name evidence="1" type="ORF">NCTC11112_01647</name>
</gene>
<reference evidence="1 2" key="1">
    <citation type="submission" date="2018-06" db="EMBL/GenBank/DDBJ databases">
        <authorList>
            <consortium name="Pathogen Informatics"/>
            <person name="Doyle S."/>
        </authorList>
    </citation>
    <scope>NUCLEOTIDE SEQUENCE [LARGE SCALE GENOMIC DNA]</scope>
    <source>
        <strain evidence="1 2">NCTC11112</strain>
    </source>
</reference>
<organism evidence="1 2">
    <name type="scientific">Escherichia coli</name>
    <dbReference type="NCBI Taxonomy" id="562"/>
    <lineage>
        <taxon>Bacteria</taxon>
        <taxon>Pseudomonadati</taxon>
        <taxon>Pseudomonadota</taxon>
        <taxon>Gammaproteobacteria</taxon>
        <taxon>Enterobacterales</taxon>
        <taxon>Enterobacteriaceae</taxon>
        <taxon>Escherichia</taxon>
    </lineage>
</organism>
<proteinExistence type="predicted"/>
<sequence>MVFCRGDPERVFRDTHPEGNPASDILYLLEQNWSRFVSSFILTERLKNRARRVDGLIIGTGESDFTKGNTHYDLCIDDKVFRLIDVPGIEGNENCYADLVKEAVAQRTLWFMSTVLIKNPKQQQPGRSNLIWNMVLRFIR</sequence>
<accession>A0A376MLH1</accession>
<dbReference type="EMBL" id="UGAW01000001">
    <property type="protein sequence ID" value="STG51213.1"/>
    <property type="molecule type" value="Genomic_DNA"/>
</dbReference>
<protein>
    <submittedName>
        <fullName evidence="1">Membrane protein</fullName>
    </submittedName>
</protein>
<name>A0A376MLH1_ECOLX</name>
<dbReference type="AlphaFoldDB" id="A0A376MLH1"/>